<evidence type="ECO:0000313" key="2">
    <source>
        <dbReference type="Proteomes" id="UP000003412"/>
    </source>
</evidence>
<dbReference type="Proteomes" id="UP000003412">
    <property type="component" value="Chromosome"/>
</dbReference>
<evidence type="ECO:0000313" key="1">
    <source>
        <dbReference type="EMBL" id="EFR87897.1"/>
    </source>
</evidence>
<reference evidence="1 2" key="1">
    <citation type="journal article" date="2010" name="Microbiol. Resour. Announc.">
        <title>Comparative genomics of the bacterial genus Listeria: Genome evolution is characterized by limited gene acquisition and limited gene loss.</title>
        <authorList>
            <person name="den Bakker H.C."/>
            <person name="Cummings C.A."/>
            <person name="Ferreira V."/>
            <person name="Vatta P."/>
            <person name="Orsi R.H."/>
            <person name="Degoricija L."/>
            <person name="Barker M."/>
            <person name="Petrauskene O."/>
            <person name="Furtado M.R."/>
            <person name="Wiedmann M."/>
        </authorList>
    </citation>
    <scope>NUCLEOTIDE SEQUENCE [LARGE SCALE GENOMIC DNA]</scope>
    <source>
        <strain evidence="1 2">FSL S4-120</strain>
    </source>
</reference>
<dbReference type="EMBL" id="ADXF01000591">
    <property type="protein sequence ID" value="EFR87897.1"/>
    <property type="molecule type" value="Genomic_DNA"/>
</dbReference>
<comment type="caution">
    <text evidence="1">The sequence shown here is derived from an EMBL/GenBank/DDBJ whole genome shotgun (WGS) entry which is preliminary data.</text>
</comment>
<protein>
    <submittedName>
        <fullName evidence="1">Cell wall surface anchor family protein</fullName>
    </submittedName>
</protein>
<proteinExistence type="predicted"/>
<organism evidence="1 2">
    <name type="scientific">Listeria marthii FSL S4-120</name>
    <dbReference type="NCBI Taxonomy" id="702457"/>
    <lineage>
        <taxon>Bacteria</taxon>
        <taxon>Bacillati</taxon>
        <taxon>Bacillota</taxon>
        <taxon>Bacilli</taxon>
        <taxon>Bacillales</taxon>
        <taxon>Listeriaceae</taxon>
        <taxon>Listeria</taxon>
    </lineage>
</organism>
<keyword evidence="2" id="KW-1185">Reference proteome</keyword>
<gene>
    <name evidence="1" type="ORF">NT05LM_1530</name>
</gene>
<accession>A0ABN0BXU5</accession>
<sequence>MSIKSKIIKIGVCSVMVLVPLSQTSLPSFAAEEVA</sequence>
<feature type="non-terminal residue" evidence="1">
    <location>
        <position position="35"/>
    </location>
</feature>
<name>A0ABN0BXU5_9LIST</name>